<gene>
    <name evidence="15" type="ORF">C7382_10393</name>
</gene>
<dbReference type="Pfam" id="PF21196">
    <property type="entry name" value="PcrA_UvrD_tudor"/>
    <property type="match status" value="1"/>
</dbReference>
<evidence type="ECO:0000256" key="3">
    <source>
        <dbReference type="ARBA" id="ARBA00022801"/>
    </source>
</evidence>
<keyword evidence="2 12" id="KW-0547">Nucleotide-binding</keyword>
<accession>A0A2U1FMI6</accession>
<dbReference type="OrthoDB" id="9810135at2"/>
<evidence type="ECO:0000256" key="1">
    <source>
        <dbReference type="ARBA" id="ARBA00009922"/>
    </source>
</evidence>
<evidence type="ECO:0000256" key="4">
    <source>
        <dbReference type="ARBA" id="ARBA00022806"/>
    </source>
</evidence>
<evidence type="ECO:0000313" key="15">
    <source>
        <dbReference type="EMBL" id="PVZ13398.1"/>
    </source>
</evidence>
<sequence length="766" mass="87130">MSADYLSSLNDSQKAAVLYNDGPALVIAGAGSGKTRVLVYKLLHLIRSGYDPRKLMALTFTNKASREMKERVAVEIGRDAYKMQMGTFHSVFSRILRENADRLGYTSDFSIYDTNDTKSLLRHVMKRMNIDDKVYRINAVQHRISMAKNQLISPESYAANKELARYDIDCRMPRMSEIYAHYAVSCKQNNAMDFDDLLFKVNILFRDYPDVLKEYRDRIDYLLIDEYQDTNFAQYLIARQLMGEKGKVFVVGDDAQSIYSFRGAKLENILGFSQSFPSSKLFKLEENYRSTQCIVNAANSLIAHNEGRIPKQVYSMNQAGEPIRLVGCLSGYLEAYTVAEAVMERRLQEHCAYSDFAILYRTNAQSRPFEEALRKHNIPFRIYGGLSFYSRKEVKDVLAYFRLIVNPNDDEALRRIINYPKRGIGDTTITRLNEIAHRTSSSLWSVLSDPATFLADFNAATQRRLTDFADLLAQLREAEYDSLYEQAADIIKCSGISADIFSDKSVEGISRQENLKELLNAIEEYAATYVEENGRKATLATFLSEVVLLTDQDTGQEDSQFLTLMTVHAAKGLEFKHVFIVGMEENLFPMIMNANEQGLEEERRLFYVAITRAKETCHISYAAERSRNGRTERSRPSRFLREIDAAYVQSRVPHEMLTESNDGDHLPTRFGRSDSFDTIAQPIPSRRKLVHISSTPVHQENAHHHQIGDLCVGDTVSHARFGIGVILQLEGEGDNAKADVAFSQVGNKRLLLRFAKLSKLESDPSR</sequence>
<dbReference type="GO" id="GO:0003677">
    <property type="term" value="F:DNA binding"/>
    <property type="evidence" value="ECO:0007669"/>
    <property type="project" value="UniProtKB-KW"/>
</dbReference>
<dbReference type="InterPro" id="IPR014017">
    <property type="entry name" value="DNA_helicase_UvrD-like_C"/>
</dbReference>
<evidence type="ECO:0000256" key="8">
    <source>
        <dbReference type="ARBA" id="ARBA00034617"/>
    </source>
</evidence>
<keyword evidence="7" id="KW-0413">Isomerase</keyword>
<dbReference type="GO" id="GO:0033202">
    <property type="term" value="C:DNA helicase complex"/>
    <property type="evidence" value="ECO:0007669"/>
    <property type="project" value="TreeGrafter"/>
</dbReference>
<feature type="domain" description="UvrD-like helicase C-terminal" evidence="14">
    <location>
        <begin position="292"/>
        <end position="572"/>
    </location>
</feature>
<keyword evidence="6" id="KW-0238">DNA-binding</keyword>
<dbReference type="EMBL" id="QEKY01000003">
    <property type="protein sequence ID" value="PVZ13398.1"/>
    <property type="molecule type" value="Genomic_DNA"/>
</dbReference>
<dbReference type="GeneID" id="94550155"/>
<dbReference type="InterPro" id="IPR000212">
    <property type="entry name" value="DNA_helicase_UvrD/REP"/>
</dbReference>
<dbReference type="PROSITE" id="PS51198">
    <property type="entry name" value="UVRD_HELICASE_ATP_BIND"/>
    <property type="match status" value="1"/>
</dbReference>
<keyword evidence="5 12" id="KW-0067">ATP-binding</keyword>
<keyword evidence="16" id="KW-1185">Reference proteome</keyword>
<dbReference type="RefSeq" id="WP_116678705.1">
    <property type="nucleotide sequence ID" value="NZ_QEKY01000003.1"/>
</dbReference>
<dbReference type="CDD" id="cd18807">
    <property type="entry name" value="SF1_C_UvrD"/>
    <property type="match status" value="1"/>
</dbReference>
<organism evidence="15 16">
    <name type="scientific">Porphyromonas loveana</name>
    <dbReference type="NCBI Taxonomy" id="1884669"/>
    <lineage>
        <taxon>Bacteria</taxon>
        <taxon>Pseudomonadati</taxon>
        <taxon>Bacteroidota</taxon>
        <taxon>Bacteroidia</taxon>
        <taxon>Bacteroidales</taxon>
        <taxon>Porphyromonadaceae</taxon>
        <taxon>Porphyromonas</taxon>
    </lineage>
</organism>
<evidence type="ECO:0000313" key="16">
    <source>
        <dbReference type="Proteomes" id="UP000245462"/>
    </source>
</evidence>
<dbReference type="PROSITE" id="PS51217">
    <property type="entry name" value="UVRD_HELICASE_CTER"/>
    <property type="match status" value="1"/>
</dbReference>
<evidence type="ECO:0000256" key="12">
    <source>
        <dbReference type="PROSITE-ProRule" id="PRU00560"/>
    </source>
</evidence>
<dbReference type="Gene3D" id="3.40.50.300">
    <property type="entry name" value="P-loop containing nucleotide triphosphate hydrolases"/>
    <property type="match status" value="2"/>
</dbReference>
<keyword evidence="4 12" id="KW-0347">Helicase</keyword>
<dbReference type="Pfam" id="PF00580">
    <property type="entry name" value="UvrD-helicase"/>
    <property type="match status" value="1"/>
</dbReference>
<name>A0A2U1FMI6_9PORP</name>
<evidence type="ECO:0000256" key="6">
    <source>
        <dbReference type="ARBA" id="ARBA00023125"/>
    </source>
</evidence>
<feature type="binding site" evidence="12">
    <location>
        <begin position="28"/>
        <end position="35"/>
    </location>
    <ligand>
        <name>ATP</name>
        <dbReference type="ChEBI" id="CHEBI:30616"/>
    </ligand>
</feature>
<dbReference type="InterPro" id="IPR027417">
    <property type="entry name" value="P-loop_NTPase"/>
</dbReference>
<proteinExistence type="inferred from homology"/>
<feature type="domain" description="UvrD-like helicase ATP-binding" evidence="13">
    <location>
        <begin position="7"/>
        <end position="291"/>
    </location>
</feature>
<dbReference type="GO" id="GO:0000725">
    <property type="term" value="P:recombinational repair"/>
    <property type="evidence" value="ECO:0007669"/>
    <property type="project" value="TreeGrafter"/>
</dbReference>
<evidence type="ECO:0000256" key="11">
    <source>
        <dbReference type="ARBA" id="ARBA00048988"/>
    </source>
</evidence>
<dbReference type="Pfam" id="PF13361">
    <property type="entry name" value="UvrD_C"/>
    <property type="match status" value="1"/>
</dbReference>
<comment type="catalytic activity">
    <reaction evidence="8">
        <text>Couples ATP hydrolysis with the unwinding of duplex DNA by translocating in the 3'-5' direction.</text>
        <dbReference type="EC" id="5.6.2.4"/>
    </reaction>
</comment>
<comment type="similarity">
    <text evidence="1">Belongs to the helicase family. UvrD subfamily.</text>
</comment>
<evidence type="ECO:0000256" key="2">
    <source>
        <dbReference type="ARBA" id="ARBA00022741"/>
    </source>
</evidence>
<evidence type="ECO:0000259" key="13">
    <source>
        <dbReference type="PROSITE" id="PS51198"/>
    </source>
</evidence>
<evidence type="ECO:0000256" key="10">
    <source>
        <dbReference type="ARBA" id="ARBA00034923"/>
    </source>
</evidence>
<dbReference type="GO" id="GO:0043138">
    <property type="term" value="F:3'-5' DNA helicase activity"/>
    <property type="evidence" value="ECO:0007669"/>
    <property type="project" value="UniProtKB-EC"/>
</dbReference>
<dbReference type="CDD" id="cd17932">
    <property type="entry name" value="DEXQc_UvrD"/>
    <property type="match status" value="1"/>
</dbReference>
<dbReference type="InterPro" id="IPR013986">
    <property type="entry name" value="DExx_box_DNA_helicase_dom_sf"/>
</dbReference>
<evidence type="ECO:0000256" key="7">
    <source>
        <dbReference type="ARBA" id="ARBA00023235"/>
    </source>
</evidence>
<dbReference type="GO" id="GO:0005524">
    <property type="term" value="F:ATP binding"/>
    <property type="evidence" value="ECO:0007669"/>
    <property type="project" value="UniProtKB-UniRule"/>
</dbReference>
<protein>
    <recommendedName>
        <fullName evidence="9">DNA 3'-5' helicase</fullName>
        <ecNumber evidence="9">5.6.2.4</ecNumber>
    </recommendedName>
    <alternativeName>
        <fullName evidence="10">DNA 3'-5' helicase II</fullName>
    </alternativeName>
</protein>
<evidence type="ECO:0000256" key="5">
    <source>
        <dbReference type="ARBA" id="ARBA00022840"/>
    </source>
</evidence>
<dbReference type="GO" id="GO:0016887">
    <property type="term" value="F:ATP hydrolysis activity"/>
    <property type="evidence" value="ECO:0007669"/>
    <property type="project" value="RHEA"/>
</dbReference>
<dbReference type="PANTHER" id="PTHR11070">
    <property type="entry name" value="UVRD / RECB / PCRA DNA HELICASE FAMILY MEMBER"/>
    <property type="match status" value="1"/>
</dbReference>
<evidence type="ECO:0000256" key="9">
    <source>
        <dbReference type="ARBA" id="ARBA00034808"/>
    </source>
</evidence>
<comment type="catalytic activity">
    <reaction evidence="11">
        <text>ATP + H2O = ADP + phosphate + H(+)</text>
        <dbReference type="Rhea" id="RHEA:13065"/>
        <dbReference type="ChEBI" id="CHEBI:15377"/>
        <dbReference type="ChEBI" id="CHEBI:15378"/>
        <dbReference type="ChEBI" id="CHEBI:30616"/>
        <dbReference type="ChEBI" id="CHEBI:43474"/>
        <dbReference type="ChEBI" id="CHEBI:456216"/>
        <dbReference type="EC" id="5.6.2.4"/>
    </reaction>
</comment>
<dbReference type="PANTHER" id="PTHR11070:SF2">
    <property type="entry name" value="ATP-DEPENDENT DNA HELICASE SRS2"/>
    <property type="match status" value="1"/>
</dbReference>
<dbReference type="Gene3D" id="1.10.10.160">
    <property type="match status" value="1"/>
</dbReference>
<comment type="caution">
    <text evidence="15">The sequence shown here is derived from an EMBL/GenBank/DDBJ whole genome shotgun (WGS) entry which is preliminary data.</text>
</comment>
<dbReference type="Gene3D" id="1.10.486.10">
    <property type="entry name" value="PCRA, domain 4"/>
    <property type="match status" value="1"/>
</dbReference>
<dbReference type="Proteomes" id="UP000245462">
    <property type="component" value="Unassembled WGS sequence"/>
</dbReference>
<dbReference type="GO" id="GO:0005829">
    <property type="term" value="C:cytosol"/>
    <property type="evidence" value="ECO:0007669"/>
    <property type="project" value="TreeGrafter"/>
</dbReference>
<evidence type="ECO:0000259" key="14">
    <source>
        <dbReference type="PROSITE" id="PS51217"/>
    </source>
</evidence>
<reference evidence="15 16" key="1">
    <citation type="submission" date="2018-04" db="EMBL/GenBank/DDBJ databases">
        <title>Genomic Encyclopedia of Type Strains, Phase IV (KMG-IV): sequencing the most valuable type-strain genomes for metagenomic binning, comparative biology and taxonomic classification.</title>
        <authorList>
            <person name="Goeker M."/>
        </authorList>
    </citation>
    <scope>NUCLEOTIDE SEQUENCE [LARGE SCALE GENOMIC DNA]</scope>
    <source>
        <strain evidence="15 16">DSM 28520</strain>
    </source>
</reference>
<dbReference type="SUPFAM" id="SSF52540">
    <property type="entry name" value="P-loop containing nucleoside triphosphate hydrolases"/>
    <property type="match status" value="1"/>
</dbReference>
<dbReference type="EC" id="5.6.2.4" evidence="9"/>
<dbReference type="InterPro" id="IPR014016">
    <property type="entry name" value="UvrD-like_ATP-bd"/>
</dbReference>
<keyword evidence="3 12" id="KW-0378">Hydrolase</keyword>
<dbReference type="AlphaFoldDB" id="A0A2U1FMI6"/>